<dbReference type="InterPro" id="IPR044819">
    <property type="entry name" value="OBL-like"/>
</dbReference>
<evidence type="ECO:0000313" key="2">
    <source>
        <dbReference type="Proteomes" id="UP001188597"/>
    </source>
</evidence>
<organism evidence="1 2">
    <name type="scientific">Escallonia herrerae</name>
    <dbReference type="NCBI Taxonomy" id="1293975"/>
    <lineage>
        <taxon>Eukaryota</taxon>
        <taxon>Viridiplantae</taxon>
        <taxon>Streptophyta</taxon>
        <taxon>Embryophyta</taxon>
        <taxon>Tracheophyta</taxon>
        <taxon>Spermatophyta</taxon>
        <taxon>Magnoliopsida</taxon>
        <taxon>eudicotyledons</taxon>
        <taxon>Gunneridae</taxon>
        <taxon>Pentapetalae</taxon>
        <taxon>asterids</taxon>
        <taxon>campanulids</taxon>
        <taxon>Escalloniales</taxon>
        <taxon>Escalloniaceae</taxon>
        <taxon>Escallonia</taxon>
    </lineage>
</organism>
<dbReference type="PANTHER" id="PTHR46086:SF17">
    <property type="entry name" value="ALPHA_BETA-HYDROLASES SUPERFAMILY PROTEIN"/>
    <property type="match status" value="1"/>
</dbReference>
<dbReference type="AlphaFoldDB" id="A0AA88WLL0"/>
<name>A0AA88WLL0_9ASTE</name>
<dbReference type="GO" id="GO:0006629">
    <property type="term" value="P:lipid metabolic process"/>
    <property type="evidence" value="ECO:0007669"/>
    <property type="project" value="InterPro"/>
</dbReference>
<comment type="caution">
    <text evidence="1">The sequence shown here is derived from an EMBL/GenBank/DDBJ whole genome shotgun (WGS) entry which is preliminary data.</text>
</comment>
<reference evidence="1" key="1">
    <citation type="submission" date="2022-12" db="EMBL/GenBank/DDBJ databases">
        <title>Draft genome assemblies for two species of Escallonia (Escalloniales).</title>
        <authorList>
            <person name="Chanderbali A."/>
            <person name="Dervinis C."/>
            <person name="Anghel I."/>
            <person name="Soltis D."/>
            <person name="Soltis P."/>
            <person name="Zapata F."/>
        </authorList>
    </citation>
    <scope>NUCLEOTIDE SEQUENCE</scope>
    <source>
        <strain evidence="1">UCBG64.0493</strain>
        <tissue evidence="1">Leaf</tissue>
    </source>
</reference>
<evidence type="ECO:0000313" key="1">
    <source>
        <dbReference type="EMBL" id="KAK3030111.1"/>
    </source>
</evidence>
<dbReference type="EMBL" id="JAVXUP010000351">
    <property type="protein sequence ID" value="KAK3030111.1"/>
    <property type="molecule type" value="Genomic_DNA"/>
</dbReference>
<dbReference type="PANTHER" id="PTHR46086">
    <property type="entry name" value="ALPHA/BETA-HYDROLASES SUPERFAMILY PROTEIN"/>
    <property type="match status" value="1"/>
</dbReference>
<dbReference type="GO" id="GO:0004806">
    <property type="term" value="F:triacylglycerol lipase activity"/>
    <property type="evidence" value="ECO:0007669"/>
    <property type="project" value="InterPro"/>
</dbReference>
<gene>
    <name evidence="1" type="ORF">RJ639_038860</name>
</gene>
<sequence>MGCNCNKGFSSDFMLLKPEEVSVVDLIRVLFSHDLKKRKFVDCPEGTSEESFKRRWVIFVSILVQKCLSTVGRPLAWFGSKVEQWLNLVSSNQNVGLLLWNFLRGLIIIGQARISDGLNRVRNERVAYGPGLRNDTNWASSDG</sequence>
<accession>A0AA88WLL0</accession>
<protein>
    <submittedName>
        <fullName evidence="1">Uncharacterized protein</fullName>
    </submittedName>
</protein>
<proteinExistence type="predicted"/>
<keyword evidence="2" id="KW-1185">Reference proteome</keyword>
<dbReference type="Proteomes" id="UP001188597">
    <property type="component" value="Unassembled WGS sequence"/>
</dbReference>